<name>A0ABM5U226_CORUL</name>
<dbReference type="RefSeq" id="WP_158408058.1">
    <property type="nucleotide sequence ID" value="NZ_CP011913.1"/>
</dbReference>
<keyword evidence="2" id="KW-1185">Reference proteome</keyword>
<dbReference type="EMBL" id="CP011913">
    <property type="protein sequence ID" value="AKN77536.1"/>
    <property type="molecule type" value="Genomic_DNA"/>
</dbReference>
<protein>
    <submittedName>
        <fullName evidence="1">Uncharacterized protein</fullName>
    </submittedName>
</protein>
<accession>A0ABM5U226</accession>
<dbReference type="Proteomes" id="UP000036185">
    <property type="component" value="Chromosome"/>
</dbReference>
<organism evidence="1 2">
    <name type="scientific">Corynebacterium ulcerans FRC58</name>
    <dbReference type="NCBI Taxonomy" id="1408268"/>
    <lineage>
        <taxon>Bacteria</taxon>
        <taxon>Bacillati</taxon>
        <taxon>Actinomycetota</taxon>
        <taxon>Actinomycetes</taxon>
        <taxon>Mycobacteriales</taxon>
        <taxon>Corynebacteriaceae</taxon>
        <taxon>Corynebacterium</taxon>
    </lineage>
</organism>
<proteinExistence type="predicted"/>
<reference evidence="1 2" key="1">
    <citation type="journal article" date="2014" name="Int. J. Syst. Evol. Microbiol.">
        <title>Draft Genome Sequence of Corynebacterium ulcerans FRC58, Isolated from the Bronchitic Aspiration of a Patient in France.</title>
        <authorList>
            <person name="Silva Ado S."/>
            <person name="Barauna R.A."/>
            <person name="de Sa P.C."/>
            <person name="das Gracas D.A."/>
            <person name="Carneiro A.R."/>
            <person name="Thouvenin M."/>
            <person name="Azevedo V."/>
            <person name="Badell E."/>
            <person name="Guiso N."/>
            <person name="da Silva A.L."/>
            <person name="Ramos R.T."/>
        </authorList>
    </citation>
    <scope>NUCLEOTIDE SEQUENCE [LARGE SCALE GENOMIC DNA]</scope>
    <source>
        <strain evidence="1 2">FRC58</strain>
    </source>
</reference>
<sequence length="58" mass="7088">MIWDCVVGTIREEHRINNMWIPTGQYWEPDTTMVVRLDPETHRLTRWDGKNWVPHRVD</sequence>
<evidence type="ECO:0000313" key="2">
    <source>
        <dbReference type="Proteomes" id="UP000036185"/>
    </source>
</evidence>
<evidence type="ECO:0000313" key="1">
    <source>
        <dbReference type="EMBL" id="AKN77536.1"/>
    </source>
</evidence>
<gene>
    <name evidence="1" type="ORF">CulFRC58_1682</name>
</gene>